<evidence type="ECO:0000313" key="2">
    <source>
        <dbReference type="EMBL" id="KFO54937.1"/>
    </source>
</evidence>
<evidence type="ECO:0000256" key="1">
    <source>
        <dbReference type="SAM" id="MobiDB-lite"/>
    </source>
</evidence>
<dbReference type="EMBL" id="KK718208">
    <property type="protein sequence ID" value="KFO54937.1"/>
    <property type="molecule type" value="Genomic_DNA"/>
</dbReference>
<dbReference type="AlphaFoldDB" id="A0A091EE40"/>
<proteinExistence type="predicted"/>
<feature type="non-terminal residue" evidence="2">
    <location>
        <position position="1"/>
    </location>
</feature>
<sequence>LKPARHPHEGAQGSAGGGPCQQPQGHLVPRDAVGILAHD</sequence>
<organism evidence="2 3">
    <name type="scientific">Corvus brachyrhynchos</name>
    <name type="common">American crow</name>
    <dbReference type="NCBI Taxonomy" id="85066"/>
    <lineage>
        <taxon>Eukaryota</taxon>
        <taxon>Metazoa</taxon>
        <taxon>Chordata</taxon>
        <taxon>Craniata</taxon>
        <taxon>Vertebrata</taxon>
        <taxon>Euteleostomi</taxon>
        <taxon>Archelosauria</taxon>
        <taxon>Archosauria</taxon>
        <taxon>Dinosauria</taxon>
        <taxon>Saurischia</taxon>
        <taxon>Theropoda</taxon>
        <taxon>Coelurosauria</taxon>
        <taxon>Aves</taxon>
        <taxon>Neognathae</taxon>
        <taxon>Neoaves</taxon>
        <taxon>Telluraves</taxon>
        <taxon>Australaves</taxon>
        <taxon>Passeriformes</taxon>
        <taxon>Corvoidea</taxon>
        <taxon>Corvidae</taxon>
        <taxon>Corvus</taxon>
    </lineage>
</organism>
<feature type="non-terminal residue" evidence="2">
    <location>
        <position position="39"/>
    </location>
</feature>
<feature type="region of interest" description="Disordered" evidence="1">
    <location>
        <begin position="1"/>
        <end position="39"/>
    </location>
</feature>
<name>A0A091EE40_CORBR</name>
<gene>
    <name evidence="2" type="ORF">N302_10418</name>
</gene>
<dbReference type="Proteomes" id="UP000052976">
    <property type="component" value="Unassembled WGS sequence"/>
</dbReference>
<reference evidence="2 3" key="1">
    <citation type="submission" date="2014-04" db="EMBL/GenBank/DDBJ databases">
        <title>Genome evolution of avian class.</title>
        <authorList>
            <person name="Zhang G."/>
            <person name="Li C."/>
        </authorList>
    </citation>
    <scope>NUCLEOTIDE SEQUENCE [LARGE SCALE GENOMIC DNA]</scope>
    <source>
        <strain evidence="2">BGI_N302</strain>
    </source>
</reference>
<keyword evidence="3" id="KW-1185">Reference proteome</keyword>
<protein>
    <submittedName>
        <fullName evidence="2">Uncharacterized protein</fullName>
    </submittedName>
</protein>
<accession>A0A091EE40</accession>
<evidence type="ECO:0000313" key="3">
    <source>
        <dbReference type="Proteomes" id="UP000052976"/>
    </source>
</evidence>